<proteinExistence type="inferred from homology"/>
<sequence>MSKERTVAFTDAVLAIIMTILVLDLETPKELTWAGFAELWPQYAAYALTFFWLGALWINLHIEWEHARNVSVPVLWWTIIMLFFASFTPYTTGMAAEHFFSPTVQAIYGVVVMLISLSNLALSWQLQKVNTSTESGLSSQRHRGALWIDLSIKLIGLVLALTVWPPAMMLAVVIAGTLVSVALQVQRPSGTAELGAREHSAQK</sequence>
<keyword evidence="6" id="KW-0631">Potassium channel</keyword>
<feature type="transmembrane region" description="Helical" evidence="13">
    <location>
        <begin position="7"/>
        <end position="23"/>
    </location>
</feature>
<keyword evidence="8 13" id="KW-1133">Transmembrane helix</keyword>
<keyword evidence="7" id="KW-0630">Potassium</keyword>
<dbReference type="GO" id="GO:0005267">
    <property type="term" value="F:potassium channel activity"/>
    <property type="evidence" value="ECO:0007669"/>
    <property type="project" value="UniProtKB-KW"/>
</dbReference>
<evidence type="ECO:0000256" key="2">
    <source>
        <dbReference type="ARBA" id="ARBA00006920"/>
    </source>
</evidence>
<evidence type="ECO:0000313" key="15">
    <source>
        <dbReference type="Proteomes" id="UP000487882"/>
    </source>
</evidence>
<dbReference type="Proteomes" id="UP000487882">
    <property type="component" value="Unassembled WGS sequence"/>
</dbReference>
<gene>
    <name evidence="14" type="ORF">GSD1FS_0750</name>
</gene>
<evidence type="ECO:0000256" key="5">
    <source>
        <dbReference type="ARBA" id="ARBA00022692"/>
    </source>
</evidence>
<comment type="catalytic activity">
    <reaction evidence="12">
        <text>K(+)(in) = K(+)(out)</text>
        <dbReference type="Rhea" id="RHEA:29463"/>
        <dbReference type="ChEBI" id="CHEBI:29103"/>
    </reaction>
</comment>
<keyword evidence="15" id="KW-1185">Reference proteome</keyword>
<comment type="caution">
    <text evidence="14">The sequence shown here is derived from an EMBL/GenBank/DDBJ whole genome shotgun (WGS) entry which is preliminary data.</text>
</comment>
<evidence type="ECO:0000256" key="1">
    <source>
        <dbReference type="ARBA" id="ARBA00004141"/>
    </source>
</evidence>
<keyword evidence="10 13" id="KW-0472">Membrane</keyword>
<evidence type="ECO:0000256" key="13">
    <source>
        <dbReference type="SAM" id="Phobius"/>
    </source>
</evidence>
<evidence type="ECO:0000256" key="11">
    <source>
        <dbReference type="ARBA" id="ARBA00023303"/>
    </source>
</evidence>
<evidence type="ECO:0000313" key="14">
    <source>
        <dbReference type="EMBL" id="MUH59428.1"/>
    </source>
</evidence>
<dbReference type="GO" id="GO:0016020">
    <property type="term" value="C:membrane"/>
    <property type="evidence" value="ECO:0007669"/>
    <property type="project" value="UniProtKB-SubCell"/>
</dbReference>
<evidence type="ECO:0008006" key="16">
    <source>
        <dbReference type="Google" id="ProtNLM"/>
    </source>
</evidence>
<evidence type="ECO:0000256" key="8">
    <source>
        <dbReference type="ARBA" id="ARBA00022989"/>
    </source>
</evidence>
<evidence type="ECO:0000256" key="9">
    <source>
        <dbReference type="ARBA" id="ARBA00023065"/>
    </source>
</evidence>
<accession>A0A7K1J448</accession>
<keyword evidence="11" id="KW-0407">Ion channel</keyword>
<comment type="similarity">
    <text evidence="2">Belongs to the TMEM175 family.</text>
</comment>
<evidence type="ECO:0000256" key="7">
    <source>
        <dbReference type="ARBA" id="ARBA00022958"/>
    </source>
</evidence>
<feature type="transmembrane region" description="Helical" evidence="13">
    <location>
        <begin position="104"/>
        <end position="124"/>
    </location>
</feature>
<evidence type="ECO:0000256" key="3">
    <source>
        <dbReference type="ARBA" id="ARBA00022448"/>
    </source>
</evidence>
<evidence type="ECO:0000256" key="12">
    <source>
        <dbReference type="ARBA" id="ARBA00034430"/>
    </source>
</evidence>
<dbReference type="InterPro" id="IPR010617">
    <property type="entry name" value="TMEM175-like"/>
</dbReference>
<evidence type="ECO:0000256" key="4">
    <source>
        <dbReference type="ARBA" id="ARBA00022538"/>
    </source>
</evidence>
<evidence type="ECO:0000256" key="10">
    <source>
        <dbReference type="ARBA" id="ARBA00023136"/>
    </source>
</evidence>
<dbReference type="EMBL" id="WNLP01000002">
    <property type="protein sequence ID" value="MUH59428.1"/>
    <property type="molecule type" value="Genomic_DNA"/>
</dbReference>
<keyword evidence="9" id="KW-0406">Ion transport</keyword>
<protein>
    <recommendedName>
        <fullName evidence="16">DUF1211 domain-containing protein</fullName>
    </recommendedName>
</protein>
<dbReference type="AlphaFoldDB" id="A0A7K1J448"/>
<reference evidence="14 15" key="1">
    <citation type="submission" date="2019-09" db="EMBL/GenBank/DDBJ databases">
        <title>Bifidobacterium canis sp. nov., isolated from the digestive tract of German Shepherd dog puppy.</title>
        <authorList>
            <person name="Bunesova V."/>
        </authorList>
    </citation>
    <scope>NUCLEOTIDE SEQUENCE [LARGE SCALE GENOMIC DNA]</scope>
    <source>
        <strain evidence="14 15">GSD1FS</strain>
    </source>
</reference>
<dbReference type="Pfam" id="PF06736">
    <property type="entry name" value="TMEM175"/>
    <property type="match status" value="1"/>
</dbReference>
<keyword evidence="5 13" id="KW-0812">Transmembrane</keyword>
<evidence type="ECO:0000256" key="6">
    <source>
        <dbReference type="ARBA" id="ARBA00022826"/>
    </source>
</evidence>
<name>A0A7K1J448_9BIFI</name>
<organism evidence="14 15">
    <name type="scientific">Bifidobacterium canis</name>
    <dbReference type="NCBI Taxonomy" id="2610880"/>
    <lineage>
        <taxon>Bacteria</taxon>
        <taxon>Bacillati</taxon>
        <taxon>Actinomycetota</taxon>
        <taxon>Actinomycetes</taxon>
        <taxon>Bifidobacteriales</taxon>
        <taxon>Bifidobacteriaceae</taxon>
        <taxon>Bifidobacterium</taxon>
    </lineage>
</organism>
<feature type="transmembrane region" description="Helical" evidence="13">
    <location>
        <begin position="74"/>
        <end position="92"/>
    </location>
</feature>
<keyword evidence="3" id="KW-0813">Transport</keyword>
<keyword evidence="4" id="KW-0633">Potassium transport</keyword>
<feature type="transmembrane region" description="Helical" evidence="13">
    <location>
        <begin position="43"/>
        <end position="62"/>
    </location>
</feature>
<comment type="subcellular location">
    <subcellularLocation>
        <location evidence="1">Membrane</location>
        <topology evidence="1">Multi-pass membrane protein</topology>
    </subcellularLocation>
</comment>
<dbReference type="GO" id="GO:0015252">
    <property type="term" value="F:proton channel activity"/>
    <property type="evidence" value="ECO:0007669"/>
    <property type="project" value="InterPro"/>
</dbReference>